<dbReference type="AlphaFoldDB" id="A0A2I1D5I3"/>
<dbReference type="GeneID" id="36543455"/>
<accession>A0A2I1D5I3</accession>
<gene>
    <name evidence="1" type="ORF">P168DRAFT_281466</name>
</gene>
<dbReference type="EMBL" id="MSFM01000005">
    <property type="protein sequence ID" value="PKY05132.1"/>
    <property type="molecule type" value="Genomic_DNA"/>
</dbReference>
<comment type="caution">
    <text evidence="1">The sequence shown here is derived from an EMBL/GenBank/DDBJ whole genome shotgun (WGS) entry which is preliminary data.</text>
</comment>
<organism evidence="1 2">
    <name type="scientific">Aspergillus campestris (strain IBT 28561)</name>
    <dbReference type="NCBI Taxonomy" id="1392248"/>
    <lineage>
        <taxon>Eukaryota</taxon>
        <taxon>Fungi</taxon>
        <taxon>Dikarya</taxon>
        <taxon>Ascomycota</taxon>
        <taxon>Pezizomycotina</taxon>
        <taxon>Eurotiomycetes</taxon>
        <taxon>Eurotiomycetidae</taxon>
        <taxon>Eurotiales</taxon>
        <taxon>Aspergillaceae</taxon>
        <taxon>Aspergillus</taxon>
        <taxon>Aspergillus subgen. Circumdati</taxon>
    </lineage>
</organism>
<dbReference type="RefSeq" id="XP_024693726.1">
    <property type="nucleotide sequence ID" value="XM_024835931.1"/>
</dbReference>
<dbReference type="OrthoDB" id="4358016at2759"/>
<evidence type="ECO:0000313" key="2">
    <source>
        <dbReference type="Proteomes" id="UP000234254"/>
    </source>
</evidence>
<dbReference type="VEuPathDB" id="FungiDB:P168DRAFT_281466"/>
<dbReference type="Proteomes" id="UP000234254">
    <property type="component" value="Unassembled WGS sequence"/>
</dbReference>
<reference evidence="1" key="1">
    <citation type="submission" date="2016-12" db="EMBL/GenBank/DDBJ databases">
        <title>The genomes of Aspergillus section Nigri reveals drivers in fungal speciation.</title>
        <authorList>
            <consortium name="DOE Joint Genome Institute"/>
            <person name="Vesth T.C."/>
            <person name="Nybo J."/>
            <person name="Theobald S."/>
            <person name="Brandl J."/>
            <person name="Frisvad J.C."/>
            <person name="Nielsen K.F."/>
            <person name="Lyhne E.K."/>
            <person name="Kogle M.E."/>
            <person name="Kuo A."/>
            <person name="Riley R."/>
            <person name="Clum A."/>
            <person name="Nolan M."/>
            <person name="Lipzen A."/>
            <person name="Salamov A."/>
            <person name="Henrissat B."/>
            <person name="Wiebenga A."/>
            <person name="De vries R.P."/>
            <person name="Grigoriev I.V."/>
            <person name="Mortensen U.H."/>
            <person name="Andersen M.R."/>
            <person name="Baker S.E."/>
        </authorList>
    </citation>
    <scope>NUCLEOTIDE SEQUENCE</scope>
    <source>
        <strain evidence="1">IBT 28561</strain>
    </source>
</reference>
<keyword evidence="2" id="KW-1185">Reference proteome</keyword>
<sequence length="212" mass="23973">MSVDSDESDKILKCVRALQETFPADFVLFGGAAVQFHGHERVTYDVDILVRPKTVIDSLKSVQGFEGMAGKLSYRSVLINLLTTIDDRFIRCFYLRPEDSAGAQKQKADLMDAVFWAKLLEKSGEMISDICAAQFKIGCYHALLIRLNLKPDPFQKLLDVGLERLVIPWEDNTLEQKEYYSLLATEGTDPLTTPLDNELYEEFLIGDEPITD</sequence>
<protein>
    <submittedName>
        <fullName evidence="1">Uncharacterized protein</fullName>
    </submittedName>
</protein>
<evidence type="ECO:0000313" key="1">
    <source>
        <dbReference type="EMBL" id="PKY05132.1"/>
    </source>
</evidence>
<proteinExistence type="predicted"/>
<dbReference type="Gene3D" id="3.30.460.40">
    <property type="match status" value="1"/>
</dbReference>
<dbReference type="SUPFAM" id="SSF81301">
    <property type="entry name" value="Nucleotidyltransferase"/>
    <property type="match status" value="1"/>
</dbReference>
<dbReference type="InterPro" id="IPR043519">
    <property type="entry name" value="NT_sf"/>
</dbReference>
<name>A0A2I1D5I3_ASPC2</name>